<organism evidence="1">
    <name type="scientific">marine sediment metagenome</name>
    <dbReference type="NCBI Taxonomy" id="412755"/>
    <lineage>
        <taxon>unclassified sequences</taxon>
        <taxon>metagenomes</taxon>
        <taxon>ecological metagenomes</taxon>
    </lineage>
</organism>
<evidence type="ECO:0000313" key="1">
    <source>
        <dbReference type="EMBL" id="KKN49563.1"/>
    </source>
</evidence>
<dbReference type="EMBL" id="LAZR01001162">
    <property type="protein sequence ID" value="KKN49563.1"/>
    <property type="molecule type" value="Genomic_DNA"/>
</dbReference>
<sequence>MKPNQIIQGDTLKVLKKMPSDLVDTIITSQFDLKSLIP</sequence>
<dbReference type="AlphaFoldDB" id="A0A0F9U7E3"/>
<accession>A0A0F9U7E3</accession>
<protein>
    <submittedName>
        <fullName evidence="1">Uncharacterized protein</fullName>
    </submittedName>
</protein>
<comment type="caution">
    <text evidence="1">The sequence shown here is derived from an EMBL/GenBank/DDBJ whole genome shotgun (WGS) entry which is preliminary data.</text>
</comment>
<name>A0A0F9U7E3_9ZZZZ</name>
<proteinExistence type="predicted"/>
<gene>
    <name evidence="1" type="ORF">LCGC14_0641280</name>
</gene>
<reference evidence="1" key="1">
    <citation type="journal article" date="2015" name="Nature">
        <title>Complex archaea that bridge the gap between prokaryotes and eukaryotes.</title>
        <authorList>
            <person name="Spang A."/>
            <person name="Saw J.H."/>
            <person name="Jorgensen S.L."/>
            <person name="Zaremba-Niedzwiedzka K."/>
            <person name="Martijn J."/>
            <person name="Lind A.E."/>
            <person name="van Eijk R."/>
            <person name="Schleper C."/>
            <person name="Guy L."/>
            <person name="Ettema T.J."/>
        </authorList>
    </citation>
    <scope>NUCLEOTIDE SEQUENCE</scope>
</reference>